<evidence type="ECO:0000256" key="1">
    <source>
        <dbReference type="SAM" id="Phobius"/>
    </source>
</evidence>
<proteinExistence type="predicted"/>
<dbReference type="KEGG" id="wcp:H9Q76_04495"/>
<feature type="transmembrane region" description="Helical" evidence="1">
    <location>
        <begin position="27"/>
        <end position="45"/>
    </location>
</feature>
<keyword evidence="1" id="KW-1133">Transmembrane helix</keyword>
<dbReference type="EMBL" id="CP060632">
    <property type="protein sequence ID" value="QNM00547.1"/>
    <property type="molecule type" value="Genomic_DNA"/>
</dbReference>
<organism evidence="2 3">
    <name type="scientific">Wujia chipingensis</name>
    <dbReference type="NCBI Taxonomy" id="2763670"/>
    <lineage>
        <taxon>Bacteria</taxon>
        <taxon>Bacillati</taxon>
        <taxon>Bacillota</taxon>
        <taxon>Clostridia</taxon>
        <taxon>Lachnospirales</taxon>
        <taxon>Lachnospiraceae</taxon>
        <taxon>Wujia</taxon>
    </lineage>
</organism>
<feature type="transmembrane region" description="Helical" evidence="1">
    <location>
        <begin position="107"/>
        <end position="127"/>
    </location>
</feature>
<name>A0A7G9FPR5_9FIRM</name>
<evidence type="ECO:0000313" key="2">
    <source>
        <dbReference type="EMBL" id="QNM00547.1"/>
    </source>
</evidence>
<sequence length="128" mass="13895">MNLGVTMVFAIVAVILALSLKSKNPEYSTFISVAVCLVLLFICVSRMRVMLSGIEVLTDKIRMDSTYLVILVKLIGIAYICEFAASISKDAGYSAVASQIELLGKLTMLVVSLPVFMQVVQTVLSLID</sequence>
<dbReference type="AlphaFoldDB" id="A0A7G9FPR5"/>
<dbReference type="InterPro" id="IPR025664">
    <property type="entry name" value="Spore_III_AC/AD"/>
</dbReference>
<evidence type="ECO:0000313" key="3">
    <source>
        <dbReference type="Proteomes" id="UP000515819"/>
    </source>
</evidence>
<accession>A0A7G9FPR5</accession>
<dbReference type="Proteomes" id="UP000515819">
    <property type="component" value="Chromosome"/>
</dbReference>
<dbReference type="RefSeq" id="WP_117780996.1">
    <property type="nucleotide sequence ID" value="NZ_CP060632.1"/>
</dbReference>
<keyword evidence="1" id="KW-0812">Transmembrane</keyword>
<keyword evidence="1" id="KW-0472">Membrane</keyword>
<keyword evidence="3" id="KW-1185">Reference proteome</keyword>
<gene>
    <name evidence="2" type="ORF">H9Q76_04495</name>
</gene>
<protein>
    <submittedName>
        <fullName evidence="2">Stage III sporulation protein AD</fullName>
    </submittedName>
</protein>
<feature type="transmembrane region" description="Helical" evidence="1">
    <location>
        <begin position="66"/>
        <end position="87"/>
    </location>
</feature>
<dbReference type="Pfam" id="PF06686">
    <property type="entry name" value="SpoIIIAC"/>
    <property type="match status" value="2"/>
</dbReference>
<reference evidence="2 3" key="1">
    <citation type="submission" date="2020-08" db="EMBL/GenBank/DDBJ databases">
        <authorList>
            <person name="Liu C."/>
            <person name="Sun Q."/>
        </authorList>
    </citation>
    <scope>NUCLEOTIDE SEQUENCE [LARGE SCALE GENOMIC DNA]</scope>
    <source>
        <strain evidence="2 3">NSJ-4</strain>
    </source>
</reference>